<dbReference type="Gene3D" id="3.40.50.720">
    <property type="entry name" value="NAD(P)-binding Rossmann-like Domain"/>
    <property type="match status" value="1"/>
</dbReference>
<proteinExistence type="inferred from homology"/>
<dbReference type="HOGENOM" id="CLU_010194_1_0_1"/>
<dbReference type="SUPFAM" id="SSF51735">
    <property type="entry name" value="NAD(P)-binding Rossmann-fold domains"/>
    <property type="match status" value="1"/>
</dbReference>
<name>A0A0C9U1T6_SPHS4</name>
<evidence type="ECO:0000313" key="3">
    <source>
        <dbReference type="EMBL" id="KIJ25511.1"/>
    </source>
</evidence>
<dbReference type="AlphaFoldDB" id="A0A0C9U1T6"/>
<accession>A0A0C9U1T6</accession>
<dbReference type="EMBL" id="KN837175">
    <property type="protein sequence ID" value="KIJ36773.1"/>
    <property type="molecule type" value="Genomic_DNA"/>
</dbReference>
<dbReference type="PANTHER" id="PTHR42760">
    <property type="entry name" value="SHORT-CHAIN DEHYDROGENASES/REDUCTASES FAMILY MEMBER"/>
    <property type="match status" value="1"/>
</dbReference>
<dbReference type="PRINTS" id="PR00080">
    <property type="entry name" value="SDRFAMILY"/>
</dbReference>
<dbReference type="GO" id="GO:0006633">
    <property type="term" value="P:fatty acid biosynthetic process"/>
    <property type="evidence" value="ECO:0007669"/>
    <property type="project" value="TreeGrafter"/>
</dbReference>
<dbReference type="Pfam" id="PF00106">
    <property type="entry name" value="adh_short"/>
    <property type="match status" value="1"/>
</dbReference>
<evidence type="ECO:0000256" key="2">
    <source>
        <dbReference type="RuleBase" id="RU000363"/>
    </source>
</evidence>
<evidence type="ECO:0000313" key="4">
    <source>
        <dbReference type="EMBL" id="KIJ36773.1"/>
    </source>
</evidence>
<dbReference type="OrthoDB" id="498125at2759"/>
<dbReference type="FunFam" id="3.40.50.720:FF:000084">
    <property type="entry name" value="Short-chain dehydrogenase reductase"/>
    <property type="match status" value="1"/>
</dbReference>
<evidence type="ECO:0000256" key="1">
    <source>
        <dbReference type="ARBA" id="ARBA00006484"/>
    </source>
</evidence>
<evidence type="ECO:0000313" key="5">
    <source>
        <dbReference type="Proteomes" id="UP000054279"/>
    </source>
</evidence>
<dbReference type="Proteomes" id="UP000054279">
    <property type="component" value="Unassembled WGS sequence"/>
</dbReference>
<dbReference type="GO" id="GO:0016616">
    <property type="term" value="F:oxidoreductase activity, acting on the CH-OH group of donors, NAD or NADP as acceptor"/>
    <property type="evidence" value="ECO:0007669"/>
    <property type="project" value="TreeGrafter"/>
</dbReference>
<protein>
    <submittedName>
        <fullName evidence="4">Uncharacterized protein</fullName>
    </submittedName>
</protein>
<dbReference type="InterPro" id="IPR036291">
    <property type="entry name" value="NAD(P)-bd_dom_sf"/>
</dbReference>
<sequence>MPVNSPNLKVAIITGAAQGIGKAIALRLAQDGLDVLINDLPSQEMKLEELKSEIIQMGRRCIVFIGDASQEADVQNLVDRCVTELGSLDVMVANAGIARTAPLISTSLADWDMIQGINGRSTFLGYKTAAIQMIKQGKGGRIIGASSVAGKQGFMEFGAYGASKFAVRGLTQASAAELKQYGITVNAYAPGLVNTHICNDTPLNPNWTVFPPENVAGLVSYLVKEESVYITGQTINMNDGMFFE</sequence>
<comment type="similarity">
    <text evidence="1 2">Belongs to the short-chain dehydrogenases/reductases (SDR) family.</text>
</comment>
<reference evidence="4 5" key="1">
    <citation type="submission" date="2014-06" db="EMBL/GenBank/DDBJ databases">
        <title>Evolutionary Origins and Diversification of the Mycorrhizal Mutualists.</title>
        <authorList>
            <consortium name="DOE Joint Genome Institute"/>
            <consortium name="Mycorrhizal Genomics Consortium"/>
            <person name="Kohler A."/>
            <person name="Kuo A."/>
            <person name="Nagy L.G."/>
            <person name="Floudas D."/>
            <person name="Copeland A."/>
            <person name="Barry K.W."/>
            <person name="Cichocki N."/>
            <person name="Veneault-Fourrey C."/>
            <person name="LaButti K."/>
            <person name="Lindquist E.A."/>
            <person name="Lipzen A."/>
            <person name="Lundell T."/>
            <person name="Morin E."/>
            <person name="Murat C."/>
            <person name="Riley R."/>
            <person name="Ohm R."/>
            <person name="Sun H."/>
            <person name="Tunlid A."/>
            <person name="Henrissat B."/>
            <person name="Grigoriev I.V."/>
            <person name="Hibbett D.S."/>
            <person name="Martin F."/>
        </authorList>
    </citation>
    <scope>NUCLEOTIDE SEQUENCE [LARGE SCALE GENOMIC DNA]</scope>
    <source>
        <strain evidence="4 5">SS14</strain>
    </source>
</reference>
<dbReference type="EMBL" id="KN837412">
    <property type="protein sequence ID" value="KIJ25511.1"/>
    <property type="molecule type" value="Genomic_DNA"/>
</dbReference>
<dbReference type="PRINTS" id="PR00081">
    <property type="entry name" value="GDHRDH"/>
</dbReference>
<dbReference type="InterPro" id="IPR002347">
    <property type="entry name" value="SDR_fam"/>
</dbReference>
<keyword evidence="5" id="KW-1185">Reference proteome</keyword>
<gene>
    <name evidence="4" type="ORF">M422DRAFT_61124</name>
    <name evidence="3" type="ORF">M422DRAFT_62244</name>
</gene>
<dbReference type="PANTHER" id="PTHR42760:SF121">
    <property type="entry name" value="3-OXOACYL-(ACYL-CARRIER-PROTEIN) REDUCTASE"/>
    <property type="match status" value="1"/>
</dbReference>
<dbReference type="GO" id="GO:0048038">
    <property type="term" value="F:quinone binding"/>
    <property type="evidence" value="ECO:0007669"/>
    <property type="project" value="TreeGrafter"/>
</dbReference>
<organism evidence="4 5">
    <name type="scientific">Sphaerobolus stellatus (strain SS14)</name>
    <dbReference type="NCBI Taxonomy" id="990650"/>
    <lineage>
        <taxon>Eukaryota</taxon>
        <taxon>Fungi</taxon>
        <taxon>Dikarya</taxon>
        <taxon>Basidiomycota</taxon>
        <taxon>Agaricomycotina</taxon>
        <taxon>Agaricomycetes</taxon>
        <taxon>Phallomycetidae</taxon>
        <taxon>Geastrales</taxon>
        <taxon>Sphaerobolaceae</taxon>
        <taxon>Sphaerobolus</taxon>
    </lineage>
</organism>